<reference evidence="5" key="1">
    <citation type="submission" date="2022-12" db="EMBL/GenBank/DDBJ databases">
        <title>Reference genome sequencing for broad-spectrum identification of bacterial and archaeal isolates by mass spectrometry.</title>
        <authorList>
            <person name="Sekiguchi Y."/>
            <person name="Tourlousse D.M."/>
        </authorList>
    </citation>
    <scope>NUCLEOTIDE SEQUENCE</scope>
    <source>
        <strain evidence="5">ASRB1</strain>
    </source>
</reference>
<feature type="region of interest" description="Disordered" evidence="4">
    <location>
        <begin position="203"/>
        <end position="449"/>
    </location>
</feature>
<dbReference type="AlphaFoldDB" id="A0A9W6LA13"/>
<evidence type="ECO:0008006" key="7">
    <source>
        <dbReference type="Google" id="ProtNLM"/>
    </source>
</evidence>
<feature type="repeat" description="TPR" evidence="3">
    <location>
        <begin position="58"/>
        <end position="91"/>
    </location>
</feature>
<proteinExistence type="predicted"/>
<dbReference type="InterPro" id="IPR011990">
    <property type="entry name" value="TPR-like_helical_dom_sf"/>
</dbReference>
<evidence type="ECO:0000256" key="2">
    <source>
        <dbReference type="ARBA" id="ARBA00022803"/>
    </source>
</evidence>
<accession>A0A9W6LA13</accession>
<keyword evidence="6" id="KW-1185">Reference proteome</keyword>
<dbReference type="InterPro" id="IPR019734">
    <property type="entry name" value="TPR_rpt"/>
</dbReference>
<dbReference type="InterPro" id="IPR051685">
    <property type="entry name" value="Ycf3/AcsC/BcsC/TPR_MFPF"/>
</dbReference>
<feature type="compositionally biased region" description="Basic and acidic residues" evidence="4">
    <location>
        <begin position="400"/>
        <end position="411"/>
    </location>
</feature>
<sequence length="449" mass="51061">MWIKDMADIRQMLAGMRAKTVGKRRNYSGKLFPHLTICFGLLLLAALFPAHEGYPESARSLTADGNALYSAGKYDEALKAYEQAARERPEAGEIFFNKGNAYFQKGEYEKAKEAYEAAAIHTRDPSLEARSQFNLGNTAFLQGSRKLQSDPKEALGLYELSIRHYQNALKIDPKFEDAAENIEIARLKLKDLMDQIEKQKEAAKEREKLQKEMMQQLQEAVQEQESEIKDNQSLRGKKAQNPTQNFGKEHERLSERQRKTMEKTGEVAQKLSELQPQDTSSGRKAQEQSVQEHLKKAMEAQKTAAEEIGNQKLDSAQSEQEKALEQMKEAQSKLQDSRQESESKSKPGQNEENKGDKGSQTQSDQEKNQGQGSSQPESPQQPEQQQTRAGEQQKSPASLREGKEQPEDLRNGRAVIQEQAQDILQEEKENRLLFQESHKGEYRAVEKDW</sequence>
<dbReference type="Pfam" id="PF13432">
    <property type="entry name" value="TPR_16"/>
    <property type="match status" value="1"/>
</dbReference>
<gene>
    <name evidence="5" type="ORF">DAMNIGENAA_31330</name>
</gene>
<dbReference type="SUPFAM" id="SSF48452">
    <property type="entry name" value="TPR-like"/>
    <property type="match status" value="1"/>
</dbReference>
<dbReference type="EMBL" id="BSDR01000001">
    <property type="protein sequence ID" value="GLI35700.1"/>
    <property type="molecule type" value="Genomic_DNA"/>
</dbReference>
<feature type="compositionally biased region" description="Polar residues" evidence="4">
    <location>
        <begin position="272"/>
        <end position="283"/>
    </location>
</feature>
<feature type="compositionally biased region" description="Basic and acidic residues" evidence="4">
    <location>
        <begin position="247"/>
        <end position="265"/>
    </location>
</feature>
<feature type="compositionally biased region" description="Basic and acidic residues" evidence="4">
    <location>
        <begin position="319"/>
        <end position="357"/>
    </location>
</feature>
<evidence type="ECO:0000256" key="1">
    <source>
        <dbReference type="ARBA" id="ARBA00022737"/>
    </source>
</evidence>
<dbReference type="SMART" id="SM00028">
    <property type="entry name" value="TPR"/>
    <property type="match status" value="3"/>
</dbReference>
<feature type="repeat" description="TPR" evidence="3">
    <location>
        <begin position="92"/>
        <end position="125"/>
    </location>
</feature>
<protein>
    <recommendedName>
        <fullName evidence="7">Tetratricopeptide repeat protein</fullName>
    </recommendedName>
</protein>
<organism evidence="5 6">
    <name type="scientific">Desulforhabdus amnigena</name>
    <dbReference type="NCBI Taxonomy" id="40218"/>
    <lineage>
        <taxon>Bacteria</taxon>
        <taxon>Pseudomonadati</taxon>
        <taxon>Thermodesulfobacteriota</taxon>
        <taxon>Syntrophobacteria</taxon>
        <taxon>Syntrophobacterales</taxon>
        <taxon>Syntrophobacteraceae</taxon>
        <taxon>Desulforhabdus</taxon>
    </lineage>
</organism>
<evidence type="ECO:0000256" key="4">
    <source>
        <dbReference type="SAM" id="MobiDB-lite"/>
    </source>
</evidence>
<dbReference type="Proteomes" id="UP001144372">
    <property type="component" value="Unassembled WGS sequence"/>
</dbReference>
<dbReference type="PANTHER" id="PTHR44943:SF8">
    <property type="entry name" value="TPR REPEAT-CONTAINING PROTEIN MJ0263"/>
    <property type="match status" value="1"/>
</dbReference>
<keyword evidence="1" id="KW-0677">Repeat</keyword>
<evidence type="ECO:0000313" key="5">
    <source>
        <dbReference type="EMBL" id="GLI35700.1"/>
    </source>
</evidence>
<comment type="caution">
    <text evidence="5">The sequence shown here is derived from an EMBL/GenBank/DDBJ whole genome shotgun (WGS) entry which is preliminary data.</text>
</comment>
<dbReference type="Gene3D" id="1.25.40.10">
    <property type="entry name" value="Tetratricopeptide repeat domain"/>
    <property type="match status" value="1"/>
</dbReference>
<feature type="compositionally biased region" description="Polar residues" evidence="4">
    <location>
        <begin position="213"/>
        <end position="223"/>
    </location>
</feature>
<dbReference type="PANTHER" id="PTHR44943">
    <property type="entry name" value="CELLULOSE SYNTHASE OPERON PROTEIN C"/>
    <property type="match status" value="1"/>
</dbReference>
<name>A0A9W6LA13_9BACT</name>
<evidence type="ECO:0000256" key="3">
    <source>
        <dbReference type="PROSITE-ProRule" id="PRU00339"/>
    </source>
</evidence>
<feature type="compositionally biased region" description="Basic and acidic residues" evidence="4">
    <location>
        <begin position="284"/>
        <end position="299"/>
    </location>
</feature>
<dbReference type="PROSITE" id="PS50005">
    <property type="entry name" value="TPR"/>
    <property type="match status" value="2"/>
</dbReference>
<feature type="compositionally biased region" description="Low complexity" evidence="4">
    <location>
        <begin position="369"/>
        <end position="393"/>
    </location>
</feature>
<feature type="compositionally biased region" description="Basic and acidic residues" evidence="4">
    <location>
        <begin position="425"/>
        <end position="449"/>
    </location>
</feature>
<keyword evidence="2 3" id="KW-0802">TPR repeat</keyword>
<evidence type="ECO:0000313" key="6">
    <source>
        <dbReference type="Proteomes" id="UP001144372"/>
    </source>
</evidence>